<dbReference type="AlphaFoldDB" id="A0AAN7P4K4"/>
<accession>A0AAN7P4K4</accession>
<feature type="region of interest" description="Disordered" evidence="6">
    <location>
        <begin position="1"/>
        <end position="38"/>
    </location>
</feature>
<dbReference type="SUPFAM" id="SSF69103">
    <property type="entry name" value="Arp2/3 complex 16 kDa subunit ARPC5"/>
    <property type="match status" value="2"/>
</dbReference>
<comment type="similarity">
    <text evidence="2 5">Belongs to the ARPC5 family.</text>
</comment>
<comment type="caution">
    <text evidence="7">The sequence shown here is derived from an EMBL/GenBank/DDBJ whole genome shotgun (WGS) entry which is preliminary data.</text>
</comment>
<protein>
    <recommendedName>
        <fullName evidence="5">Actin-related protein 2/3 complex subunit 5</fullName>
    </recommendedName>
</protein>
<evidence type="ECO:0000256" key="2">
    <source>
        <dbReference type="ARBA" id="ARBA00006084"/>
    </source>
</evidence>
<gene>
    <name evidence="7" type="ORF">RN001_008686</name>
</gene>
<name>A0AAN7P4K4_9COLE</name>
<evidence type="ECO:0000256" key="1">
    <source>
        <dbReference type="ARBA" id="ARBA00004245"/>
    </source>
</evidence>
<dbReference type="GO" id="GO:0034314">
    <property type="term" value="P:Arp2/3 complex-mediated actin nucleation"/>
    <property type="evidence" value="ECO:0007669"/>
    <property type="project" value="InterPro"/>
</dbReference>
<dbReference type="GO" id="GO:0005885">
    <property type="term" value="C:Arp2/3 protein complex"/>
    <property type="evidence" value="ECO:0007669"/>
    <property type="project" value="InterPro"/>
</dbReference>
<evidence type="ECO:0000256" key="3">
    <source>
        <dbReference type="ARBA" id="ARBA00022490"/>
    </source>
</evidence>
<sequence length="174" mass="19491">MAKNTSSSAFRKIDVDQYNEDNFKEDESDQSGPTGPNENEIISLLNQYPFSSFWFLSKFGLLRNYSLTIPTGKYLEAIQTVLSNAPLGSKNQQIKDQALNVTLRVLLSIKPSQIDDIVQSLRPELIDVLMKYVYRGFEIPSEGSSGHLLLWHEKAYSVGGVGCIVRVLSDSKRA</sequence>
<feature type="compositionally biased region" description="Acidic residues" evidence="6">
    <location>
        <begin position="17"/>
        <end position="29"/>
    </location>
</feature>
<dbReference type="EMBL" id="JARPUR010000003">
    <property type="protein sequence ID" value="KAK4880540.1"/>
    <property type="molecule type" value="Genomic_DNA"/>
</dbReference>
<evidence type="ECO:0000256" key="6">
    <source>
        <dbReference type="SAM" id="MobiDB-lite"/>
    </source>
</evidence>
<dbReference type="Proteomes" id="UP001353858">
    <property type="component" value="Unassembled WGS sequence"/>
</dbReference>
<keyword evidence="4 5" id="KW-0206">Cytoskeleton</keyword>
<evidence type="ECO:0000313" key="7">
    <source>
        <dbReference type="EMBL" id="KAK4880540.1"/>
    </source>
</evidence>
<keyword evidence="8" id="KW-1185">Reference proteome</keyword>
<reference evidence="8" key="1">
    <citation type="submission" date="2023-01" db="EMBL/GenBank/DDBJ databases">
        <title>Key to firefly adult light organ development and bioluminescence: homeobox transcription factors regulate luciferase expression and transportation to peroxisome.</title>
        <authorList>
            <person name="Fu X."/>
        </authorList>
    </citation>
    <scope>NUCLEOTIDE SEQUENCE [LARGE SCALE GENOMIC DNA]</scope>
</reference>
<dbReference type="PIRSF" id="PIRSF039096">
    <property type="entry name" value="p16-ARC"/>
    <property type="match status" value="1"/>
</dbReference>
<dbReference type="Gene3D" id="1.25.40.190">
    <property type="entry name" value="Actin-related protein 2/3 complex subunit 5"/>
    <property type="match status" value="1"/>
</dbReference>
<evidence type="ECO:0000256" key="4">
    <source>
        <dbReference type="ARBA" id="ARBA00023212"/>
    </source>
</evidence>
<proteinExistence type="inferred from homology"/>
<dbReference type="Pfam" id="PF04699">
    <property type="entry name" value="P16-Arc"/>
    <property type="match status" value="1"/>
</dbReference>
<dbReference type="PANTHER" id="PTHR12644">
    <property type="entry name" value="ARP2/3 COMPLEX 16 KD SUBUNIT P16-ARC"/>
    <property type="match status" value="1"/>
</dbReference>
<dbReference type="InterPro" id="IPR006789">
    <property type="entry name" value="ARPC5"/>
</dbReference>
<dbReference type="GO" id="GO:0030833">
    <property type="term" value="P:regulation of actin filament polymerization"/>
    <property type="evidence" value="ECO:0007669"/>
    <property type="project" value="InterPro"/>
</dbReference>
<dbReference type="InterPro" id="IPR036743">
    <property type="entry name" value="ARPC5_sf"/>
</dbReference>
<organism evidence="7 8">
    <name type="scientific">Aquatica leii</name>
    <dbReference type="NCBI Taxonomy" id="1421715"/>
    <lineage>
        <taxon>Eukaryota</taxon>
        <taxon>Metazoa</taxon>
        <taxon>Ecdysozoa</taxon>
        <taxon>Arthropoda</taxon>
        <taxon>Hexapoda</taxon>
        <taxon>Insecta</taxon>
        <taxon>Pterygota</taxon>
        <taxon>Neoptera</taxon>
        <taxon>Endopterygota</taxon>
        <taxon>Coleoptera</taxon>
        <taxon>Polyphaga</taxon>
        <taxon>Elateriformia</taxon>
        <taxon>Elateroidea</taxon>
        <taxon>Lampyridae</taxon>
        <taxon>Luciolinae</taxon>
        <taxon>Aquatica</taxon>
    </lineage>
</organism>
<comment type="subcellular location">
    <subcellularLocation>
        <location evidence="1">Cytoplasm</location>
        <location evidence="1">Cytoskeleton</location>
    </subcellularLocation>
</comment>
<evidence type="ECO:0000313" key="8">
    <source>
        <dbReference type="Proteomes" id="UP001353858"/>
    </source>
</evidence>
<comment type="function">
    <text evidence="5">Functions as component of the Arp2/3 complex which is involved in regulation of actin polymerization and together with an activating nucleation-promoting factor (NPF) mediates the formation of branched actin networks. Arp2/3 complex plays a critical role in the control of cell morphogenesis via the modulation of cell polarity development.</text>
</comment>
<keyword evidence="3" id="KW-0963">Cytoplasm</keyword>
<evidence type="ECO:0000256" key="5">
    <source>
        <dbReference type="RuleBase" id="RU004301"/>
    </source>
</evidence>